<gene>
    <name evidence="2" type="ORF">SAMN05216203_2755</name>
</gene>
<dbReference type="Pfam" id="PF04246">
    <property type="entry name" value="RseC_MucC"/>
    <property type="match status" value="1"/>
</dbReference>
<feature type="transmembrane region" description="Helical" evidence="1">
    <location>
        <begin position="79"/>
        <end position="99"/>
    </location>
</feature>
<dbReference type="STRING" id="650891.SAMN05216203_2755"/>
<dbReference type="PANTHER" id="PTHR35867:SF1">
    <property type="entry name" value="PROTEIN RSEC"/>
    <property type="match status" value="1"/>
</dbReference>
<name>A0A1I6J7Y3_9GAMM</name>
<dbReference type="InterPro" id="IPR007359">
    <property type="entry name" value="SigmaE_reg_RseC_MucC"/>
</dbReference>
<keyword evidence="3" id="KW-1185">Reference proteome</keyword>
<dbReference type="Proteomes" id="UP000198644">
    <property type="component" value="Unassembled WGS sequence"/>
</dbReference>
<dbReference type="OrthoDB" id="9795854at2"/>
<evidence type="ECO:0000256" key="1">
    <source>
        <dbReference type="SAM" id="Phobius"/>
    </source>
</evidence>
<dbReference type="RefSeq" id="WP_092014203.1">
    <property type="nucleotide sequence ID" value="NZ_FOYW01000002.1"/>
</dbReference>
<evidence type="ECO:0000313" key="3">
    <source>
        <dbReference type="Proteomes" id="UP000198644"/>
    </source>
</evidence>
<dbReference type="PANTHER" id="PTHR35867">
    <property type="entry name" value="PROTEIN RSEC"/>
    <property type="match status" value="1"/>
</dbReference>
<keyword evidence="1" id="KW-0472">Membrane</keyword>
<reference evidence="2 3" key="1">
    <citation type="submission" date="2016-10" db="EMBL/GenBank/DDBJ databases">
        <authorList>
            <person name="de Groot N.N."/>
        </authorList>
    </citation>
    <scope>NUCLEOTIDE SEQUENCE [LARGE SCALE GENOMIC DNA]</scope>
    <source>
        <strain evidence="2 3">CGMCC 1.9167</strain>
    </source>
</reference>
<dbReference type="PIRSF" id="PIRSF004923">
    <property type="entry name" value="RseC"/>
    <property type="match status" value="1"/>
</dbReference>
<organism evidence="2 3">
    <name type="scientific">Marinobacter daqiaonensis</name>
    <dbReference type="NCBI Taxonomy" id="650891"/>
    <lineage>
        <taxon>Bacteria</taxon>
        <taxon>Pseudomonadati</taxon>
        <taxon>Pseudomonadota</taxon>
        <taxon>Gammaproteobacteria</taxon>
        <taxon>Pseudomonadales</taxon>
        <taxon>Marinobacteraceae</taxon>
        <taxon>Marinobacter</taxon>
    </lineage>
</organism>
<feature type="transmembrane region" description="Helical" evidence="1">
    <location>
        <begin position="105"/>
        <end position="125"/>
    </location>
</feature>
<sequence>MIHETGTVISTSGDQAWVQTIRQSACQTCRARHGCGQKALASLSGGQSRQLRVTNTLGAKAGDQVTVAIEEAALLKASLLVYALPLLLMVLATVMAGVFLPGQDLIAIMMAAAGLTVGLLSARALSRRGADGWQPVMGRLVPRSDEMYVSRNPTAL</sequence>
<keyword evidence="1" id="KW-0812">Transmembrane</keyword>
<evidence type="ECO:0000313" key="2">
    <source>
        <dbReference type="EMBL" id="SFR75031.1"/>
    </source>
</evidence>
<dbReference type="EMBL" id="FOYW01000002">
    <property type="protein sequence ID" value="SFR75031.1"/>
    <property type="molecule type" value="Genomic_DNA"/>
</dbReference>
<accession>A0A1I6J7Y3</accession>
<proteinExistence type="predicted"/>
<keyword evidence="1" id="KW-1133">Transmembrane helix</keyword>
<protein>
    <submittedName>
        <fullName evidence="2">Positive regulator of sigma(E), RseC/MucC</fullName>
    </submittedName>
</protein>
<dbReference type="InterPro" id="IPR026268">
    <property type="entry name" value="RseC"/>
</dbReference>
<dbReference type="AlphaFoldDB" id="A0A1I6J7Y3"/>